<evidence type="ECO:0000256" key="2">
    <source>
        <dbReference type="ARBA" id="ARBA00023125"/>
    </source>
</evidence>
<dbReference type="GO" id="GO:0009636">
    <property type="term" value="P:response to toxic substance"/>
    <property type="evidence" value="ECO:0007669"/>
    <property type="project" value="InterPro"/>
</dbReference>
<dbReference type="InterPro" id="IPR015090">
    <property type="entry name" value="Epsilon_PezA_dom"/>
</dbReference>
<comment type="caution">
    <text evidence="4">The sequence shown here is derived from an EMBL/GenBank/DDBJ whole genome shotgun (WGS) entry which is preliminary data.</text>
</comment>
<dbReference type="Pfam" id="PF08998">
    <property type="entry name" value="Epsilon_antitox"/>
    <property type="match status" value="1"/>
</dbReference>
<reference evidence="4 5" key="1">
    <citation type="submission" date="2012-02" db="EMBL/GenBank/DDBJ databases">
        <authorList>
            <person name="Harkins D.M."/>
            <person name="Madupu R."/>
            <person name="Durkin A.S."/>
            <person name="Torralba M."/>
            <person name="Methe B."/>
            <person name="Sutton G.G."/>
            <person name="Nelson K.E."/>
        </authorList>
    </citation>
    <scope>NUCLEOTIDE SEQUENCE [LARGE SCALE GENOMIC DNA]</scope>
    <source>
        <strain evidence="4 5">SK575</strain>
    </source>
</reference>
<dbReference type="GO" id="GO:0015643">
    <property type="term" value="F:toxic substance binding"/>
    <property type="evidence" value="ECO:0007669"/>
    <property type="project" value="InterPro"/>
</dbReference>
<keyword evidence="2 4" id="KW-0238">DNA-binding</keyword>
<dbReference type="PATRIC" id="fig|1095736.3.peg.1339"/>
<dbReference type="InterPro" id="IPR048181">
    <property type="entry name" value="PezA"/>
</dbReference>
<dbReference type="SMART" id="SM00530">
    <property type="entry name" value="HTH_XRE"/>
    <property type="match status" value="1"/>
</dbReference>
<keyword evidence="1" id="KW-1277">Toxin-antitoxin system</keyword>
<dbReference type="Proteomes" id="UP000005505">
    <property type="component" value="Unassembled WGS sequence"/>
</dbReference>
<feature type="domain" description="HTH cro/C1-type" evidence="3">
    <location>
        <begin position="138"/>
        <end position="192"/>
    </location>
</feature>
<dbReference type="PANTHER" id="PTHR46558:SF11">
    <property type="entry name" value="HTH-TYPE TRANSCRIPTIONAL REGULATOR XRE"/>
    <property type="match status" value="1"/>
</dbReference>
<dbReference type="EMBL" id="AICU01000076">
    <property type="protein sequence ID" value="EID27762.1"/>
    <property type="molecule type" value="Genomic_DNA"/>
</dbReference>
<name>I0SWK9_STRMT</name>
<evidence type="ECO:0000256" key="1">
    <source>
        <dbReference type="ARBA" id="ARBA00022649"/>
    </source>
</evidence>
<accession>I0SWK9</accession>
<dbReference type="CDD" id="cd00093">
    <property type="entry name" value="HTH_XRE"/>
    <property type="match status" value="1"/>
</dbReference>
<dbReference type="Gene3D" id="1.10.3290.10">
    <property type="entry name" value="Fido-like domain"/>
    <property type="match status" value="1"/>
</dbReference>
<gene>
    <name evidence="4" type="ORF">HMPREF1048_0991</name>
</gene>
<protein>
    <submittedName>
        <fullName evidence="4">DNA-binding helix-turn-helix protein</fullName>
    </submittedName>
</protein>
<dbReference type="NCBIfam" id="NF041575">
    <property type="entry name" value="antitoxPezA_Strep"/>
    <property type="match status" value="1"/>
</dbReference>
<dbReference type="PROSITE" id="PS50943">
    <property type="entry name" value="HTH_CROC1"/>
    <property type="match status" value="1"/>
</dbReference>
<proteinExistence type="predicted"/>
<dbReference type="GO" id="GO:0031342">
    <property type="term" value="P:negative regulation of cell killing"/>
    <property type="evidence" value="ECO:0007669"/>
    <property type="project" value="InterPro"/>
</dbReference>
<dbReference type="InterPro" id="IPR035569">
    <property type="entry name" value="Antitoxin_epsilon/PezA_dom_sf"/>
</dbReference>
<dbReference type="InterPro" id="IPR010982">
    <property type="entry name" value="Lambda_DNA-bd_dom_sf"/>
</dbReference>
<dbReference type="GO" id="GO:0003677">
    <property type="term" value="F:DNA binding"/>
    <property type="evidence" value="ECO:0007669"/>
    <property type="project" value="UniProtKB-KW"/>
</dbReference>
<evidence type="ECO:0000259" key="3">
    <source>
        <dbReference type="PROSITE" id="PS50943"/>
    </source>
</evidence>
<dbReference type="Pfam" id="PF01381">
    <property type="entry name" value="HTH_3"/>
    <property type="match status" value="1"/>
</dbReference>
<dbReference type="SUPFAM" id="SSF47413">
    <property type="entry name" value="lambda repressor-like DNA-binding domains"/>
    <property type="match status" value="1"/>
</dbReference>
<dbReference type="SUPFAM" id="SSF140931">
    <property type="entry name" value="Fic-like"/>
    <property type="match status" value="1"/>
</dbReference>
<dbReference type="AlphaFoldDB" id="I0SWK9"/>
<dbReference type="InterPro" id="IPR036597">
    <property type="entry name" value="Fido-like_dom_sf"/>
</dbReference>
<dbReference type="Gene3D" id="1.10.8.130">
    <property type="match status" value="1"/>
</dbReference>
<organism evidence="4 5">
    <name type="scientific">Streptococcus mitis SK575</name>
    <dbReference type="NCBI Taxonomy" id="1095736"/>
    <lineage>
        <taxon>Bacteria</taxon>
        <taxon>Bacillati</taxon>
        <taxon>Bacillota</taxon>
        <taxon>Bacilli</taxon>
        <taxon>Lactobacillales</taxon>
        <taxon>Streptococcaceae</taxon>
        <taxon>Streptococcus</taxon>
        <taxon>Streptococcus mitis group</taxon>
    </lineage>
</organism>
<dbReference type="Gene3D" id="1.10.260.40">
    <property type="entry name" value="lambda repressor-like DNA-binding domains"/>
    <property type="match status" value="1"/>
</dbReference>
<evidence type="ECO:0000313" key="5">
    <source>
        <dbReference type="Proteomes" id="UP000005505"/>
    </source>
</evidence>
<sequence length="290" mass="33938">MKRKCYDSYDYIDPNNLYTYPDSSVLRNKQEERDEQKARDLEYRMVASKSLKLFINPIPVYSVEDILKIHQFLFEDMYHWAGEFRKVNISKSGNAFIPIQSFDTAIKFFITHQKWCVSIFFAIIEINKRRTLMIGENIKTLRKTHDLTQPEFAKIIGISRNSLSRYENGTSSVSTELVDRICKKFNVSYIDIVGEEKMLTPVEDYQLTLKIELIKERGANILAQLYRFQDEQGIKFDDSSNPWVLMSDDLSDLINTKIYLVATFEDVERYNGYLDGIERVLEQASHLVVA</sequence>
<dbReference type="InterPro" id="IPR001387">
    <property type="entry name" value="Cro/C1-type_HTH"/>
</dbReference>
<dbReference type="PANTHER" id="PTHR46558">
    <property type="entry name" value="TRACRIPTIONAL REGULATORY PROTEIN-RELATED-RELATED"/>
    <property type="match status" value="1"/>
</dbReference>
<evidence type="ECO:0000313" key="4">
    <source>
        <dbReference type="EMBL" id="EID27762.1"/>
    </source>
</evidence>